<organism evidence="1 2">
    <name type="scientific">Candidatus Schekmanbacteria bacterium GWA2_38_11</name>
    <dbReference type="NCBI Taxonomy" id="1817876"/>
    <lineage>
        <taxon>Bacteria</taxon>
        <taxon>Candidatus Schekmaniibacteriota</taxon>
    </lineage>
</organism>
<proteinExistence type="predicted"/>
<comment type="caution">
    <text evidence="1">The sequence shown here is derived from an EMBL/GenBank/DDBJ whole genome shotgun (WGS) entry which is preliminary data.</text>
</comment>
<protein>
    <submittedName>
        <fullName evidence="1">Uncharacterized protein</fullName>
    </submittedName>
</protein>
<dbReference type="Proteomes" id="UP000178526">
    <property type="component" value="Unassembled WGS sequence"/>
</dbReference>
<dbReference type="AlphaFoldDB" id="A0A1F7R9W5"/>
<evidence type="ECO:0000313" key="1">
    <source>
        <dbReference type="EMBL" id="OGL38201.1"/>
    </source>
</evidence>
<name>A0A1F7R9W5_9BACT</name>
<evidence type="ECO:0000313" key="2">
    <source>
        <dbReference type="Proteomes" id="UP000178526"/>
    </source>
</evidence>
<accession>A0A1F7R9W5</accession>
<sequence length="62" mass="7492">MINKSMVVKRLAFIEDALNLLKSFLPLRLTWFSSRRLSLFYSLRQLKVYVFLKRAGRLWMII</sequence>
<reference evidence="1 2" key="1">
    <citation type="journal article" date="2016" name="Nat. Commun.">
        <title>Thousands of microbial genomes shed light on interconnected biogeochemical processes in an aquifer system.</title>
        <authorList>
            <person name="Anantharaman K."/>
            <person name="Brown C.T."/>
            <person name="Hug L.A."/>
            <person name="Sharon I."/>
            <person name="Castelle C.J."/>
            <person name="Probst A.J."/>
            <person name="Thomas B.C."/>
            <person name="Singh A."/>
            <person name="Wilkins M.J."/>
            <person name="Karaoz U."/>
            <person name="Brodie E.L."/>
            <person name="Williams K.H."/>
            <person name="Hubbard S.S."/>
            <person name="Banfield J.F."/>
        </authorList>
    </citation>
    <scope>NUCLEOTIDE SEQUENCE [LARGE SCALE GENOMIC DNA]</scope>
</reference>
<gene>
    <name evidence="1" type="ORF">A2042_08895</name>
</gene>
<dbReference type="EMBL" id="MGDB01000154">
    <property type="protein sequence ID" value="OGL38201.1"/>
    <property type="molecule type" value="Genomic_DNA"/>
</dbReference>